<accession>A0A385YVW4</accession>
<reference evidence="2" key="1">
    <citation type="submission" date="2018-09" db="EMBL/GenBank/DDBJ databases">
        <authorList>
            <person name="Zhu H."/>
        </authorList>
    </citation>
    <scope>NUCLEOTIDE SEQUENCE [LARGE SCALE GENOMIC DNA]</scope>
    <source>
        <strain evidence="2">K2R23-3</strain>
    </source>
</reference>
<sequence length="192" mass="22105">MLKPDTTSPHTATVVTNDDKNIEAVTAVLQSEFTVPNEEYIRIQQNLDTKIDEMLQELPESNEGINLTEDIPEVAAYQELVEKTYKQYYTANEFEKLMPTNQAFRYHIWTTKKDVHYKMKISDIQVTKSENENTPKNYDFGAQVKYTNNAGKTSLHHIKGMAILSEEGKIGKFTIRDDGGIQEKIYEDTMEQ</sequence>
<proteinExistence type="predicted"/>
<protein>
    <submittedName>
        <fullName evidence="1">Uncharacterized protein</fullName>
    </submittedName>
</protein>
<evidence type="ECO:0000313" key="2">
    <source>
        <dbReference type="Proteomes" id="UP000265725"/>
    </source>
</evidence>
<name>A0A385YVW4_9BACL</name>
<organism evidence="1 2">
    <name type="scientific">Paenisporosarcina cavernae</name>
    <dbReference type="NCBI Taxonomy" id="2320858"/>
    <lineage>
        <taxon>Bacteria</taxon>
        <taxon>Bacillati</taxon>
        <taxon>Bacillota</taxon>
        <taxon>Bacilli</taxon>
        <taxon>Bacillales</taxon>
        <taxon>Caryophanaceae</taxon>
        <taxon>Paenisporosarcina</taxon>
    </lineage>
</organism>
<dbReference type="OrthoDB" id="2425726at2"/>
<dbReference type="EMBL" id="CP032418">
    <property type="protein sequence ID" value="AYC30836.1"/>
    <property type="molecule type" value="Genomic_DNA"/>
</dbReference>
<dbReference type="KEGG" id="paek:D3873_10935"/>
<evidence type="ECO:0000313" key="1">
    <source>
        <dbReference type="EMBL" id="AYC30836.1"/>
    </source>
</evidence>
<dbReference type="Proteomes" id="UP000265725">
    <property type="component" value="Chromosome"/>
</dbReference>
<keyword evidence="2" id="KW-1185">Reference proteome</keyword>
<dbReference type="AlphaFoldDB" id="A0A385YVW4"/>
<gene>
    <name evidence="1" type="ORF">D3873_10935</name>
</gene>